<evidence type="ECO:0000313" key="2">
    <source>
        <dbReference type="Proteomes" id="UP000244809"/>
    </source>
</evidence>
<reference evidence="1 2" key="1">
    <citation type="submission" date="2017-04" db="EMBL/GenBank/DDBJ databases">
        <title>Complete genome sequence of Burkholderia cenocepacia PC184 Midwest clone.</title>
        <authorList>
            <person name="Mulks M.H."/>
            <person name="Cooper V.S."/>
        </authorList>
    </citation>
    <scope>NUCLEOTIDE SEQUENCE [LARGE SCALE GENOMIC DNA]</scope>
    <source>
        <strain evidence="1 2">PC184 Mulks</strain>
    </source>
</reference>
<dbReference type="EMBL" id="CP021069">
    <property type="protein sequence ID" value="AWG32601.1"/>
    <property type="molecule type" value="Genomic_DNA"/>
</dbReference>
<accession>A0AAD0J6W3</accession>
<sequence>MNDRRIAPQSIDVGAGEYLTPAQLILMFGFLTYEAPLAPMNAKSSARIALAAILSAAAAGGFKSSDLLDTLMSRAERSARVDALAQGAVCAIGDANAFIAVIRRAGISLEAGL</sequence>
<evidence type="ECO:0000313" key="1">
    <source>
        <dbReference type="EMBL" id="AWG32601.1"/>
    </source>
</evidence>
<gene>
    <name evidence="1" type="ORF">B9Z07_28290</name>
</gene>
<name>A0AAD0J6W3_9BURK</name>
<dbReference type="AlphaFoldDB" id="A0AAD0J6W3"/>
<dbReference type="RefSeq" id="WP_034174474.1">
    <property type="nucleotide sequence ID" value="NZ_CADEUB010000014.1"/>
</dbReference>
<proteinExistence type="predicted"/>
<dbReference type="Proteomes" id="UP000244809">
    <property type="component" value="Chromosome 3"/>
</dbReference>
<protein>
    <submittedName>
        <fullName evidence="1">Uncharacterized protein</fullName>
    </submittedName>
</protein>
<organism evidence="1 2">
    <name type="scientific">Burkholderia cenocepacia</name>
    <dbReference type="NCBI Taxonomy" id="95486"/>
    <lineage>
        <taxon>Bacteria</taxon>
        <taxon>Pseudomonadati</taxon>
        <taxon>Pseudomonadota</taxon>
        <taxon>Betaproteobacteria</taxon>
        <taxon>Burkholderiales</taxon>
        <taxon>Burkholderiaceae</taxon>
        <taxon>Burkholderia</taxon>
        <taxon>Burkholderia cepacia complex</taxon>
    </lineage>
</organism>